<evidence type="ECO:0000313" key="1">
    <source>
        <dbReference type="EMBL" id="JAE36288.1"/>
    </source>
</evidence>
<dbReference type="EMBL" id="GBRH01161608">
    <property type="protein sequence ID" value="JAE36288.1"/>
    <property type="molecule type" value="Transcribed_RNA"/>
</dbReference>
<protein>
    <submittedName>
        <fullName evidence="1">Uncharacterized protein</fullName>
    </submittedName>
</protein>
<proteinExistence type="predicted"/>
<organism evidence="1">
    <name type="scientific">Arundo donax</name>
    <name type="common">Giant reed</name>
    <name type="synonym">Donax arundinaceus</name>
    <dbReference type="NCBI Taxonomy" id="35708"/>
    <lineage>
        <taxon>Eukaryota</taxon>
        <taxon>Viridiplantae</taxon>
        <taxon>Streptophyta</taxon>
        <taxon>Embryophyta</taxon>
        <taxon>Tracheophyta</taxon>
        <taxon>Spermatophyta</taxon>
        <taxon>Magnoliopsida</taxon>
        <taxon>Liliopsida</taxon>
        <taxon>Poales</taxon>
        <taxon>Poaceae</taxon>
        <taxon>PACMAD clade</taxon>
        <taxon>Arundinoideae</taxon>
        <taxon>Arundineae</taxon>
        <taxon>Arundo</taxon>
    </lineage>
</organism>
<reference evidence="1" key="2">
    <citation type="journal article" date="2015" name="Data Brief">
        <title>Shoot transcriptome of the giant reed, Arundo donax.</title>
        <authorList>
            <person name="Barrero R.A."/>
            <person name="Guerrero F.D."/>
            <person name="Moolhuijzen P."/>
            <person name="Goolsby J.A."/>
            <person name="Tidwell J."/>
            <person name="Bellgard S.E."/>
            <person name="Bellgard M.I."/>
        </authorList>
    </citation>
    <scope>NUCLEOTIDE SEQUENCE</scope>
    <source>
        <tissue evidence="1">Shoot tissue taken approximately 20 cm above the soil surface</tissue>
    </source>
</reference>
<name>A0A0A9HTP2_ARUDO</name>
<accession>A0A0A9HTP2</accession>
<reference evidence="1" key="1">
    <citation type="submission" date="2014-09" db="EMBL/GenBank/DDBJ databases">
        <authorList>
            <person name="Magalhaes I.L.F."/>
            <person name="Oliveira U."/>
            <person name="Santos F.R."/>
            <person name="Vidigal T.H.D.A."/>
            <person name="Brescovit A.D."/>
            <person name="Santos A.J."/>
        </authorList>
    </citation>
    <scope>NUCLEOTIDE SEQUENCE</scope>
    <source>
        <tissue evidence="1">Shoot tissue taken approximately 20 cm above the soil surface</tissue>
    </source>
</reference>
<sequence length="8" mass="969">MKVVLHDK</sequence>